<dbReference type="AlphaFoldDB" id="A0A3S2NUV2"/>
<reference evidence="1 2" key="1">
    <citation type="submission" date="2018-11" db="EMBL/GenBank/DDBJ databases">
        <authorList>
            <person name="Lopez-Roques C."/>
            <person name="Donnadieu C."/>
            <person name="Bouchez O."/>
            <person name="Klopp C."/>
            <person name="Cabau C."/>
            <person name="Zahm M."/>
        </authorList>
    </citation>
    <scope>NUCLEOTIDE SEQUENCE [LARGE SCALE GENOMIC DNA]</scope>
    <source>
        <strain evidence="1">RS831</strain>
        <tissue evidence="1">Whole body</tissue>
    </source>
</reference>
<name>A0A3S2NUV2_ORYJA</name>
<evidence type="ECO:0000313" key="1">
    <source>
        <dbReference type="EMBL" id="RVE57102.1"/>
    </source>
</evidence>
<keyword evidence="2" id="KW-1185">Reference proteome</keyword>
<dbReference type="Proteomes" id="UP000283210">
    <property type="component" value="Chromosome 22"/>
</dbReference>
<sequence>MDSSGRLSEYMDNKQYSAITGAEKGLSPEECRQSRWELTLRISKNGFITKQQNKTRQRWPNTLKLYRFED</sequence>
<accession>A0A3S2NUV2</accession>
<proteinExistence type="predicted"/>
<evidence type="ECO:0000313" key="2">
    <source>
        <dbReference type="Proteomes" id="UP000283210"/>
    </source>
</evidence>
<dbReference type="EMBL" id="CM012458">
    <property type="protein sequence ID" value="RVE57102.1"/>
    <property type="molecule type" value="Genomic_DNA"/>
</dbReference>
<organism evidence="1 2">
    <name type="scientific">Oryzias javanicus</name>
    <name type="common">Javanese ricefish</name>
    <name type="synonym">Aplocheilus javanicus</name>
    <dbReference type="NCBI Taxonomy" id="123683"/>
    <lineage>
        <taxon>Eukaryota</taxon>
        <taxon>Metazoa</taxon>
        <taxon>Chordata</taxon>
        <taxon>Craniata</taxon>
        <taxon>Vertebrata</taxon>
        <taxon>Euteleostomi</taxon>
        <taxon>Actinopterygii</taxon>
        <taxon>Neopterygii</taxon>
        <taxon>Teleostei</taxon>
        <taxon>Neoteleostei</taxon>
        <taxon>Acanthomorphata</taxon>
        <taxon>Ovalentaria</taxon>
        <taxon>Atherinomorphae</taxon>
        <taxon>Beloniformes</taxon>
        <taxon>Adrianichthyidae</taxon>
        <taxon>Oryziinae</taxon>
        <taxon>Oryzias</taxon>
    </lineage>
</organism>
<gene>
    <name evidence="1" type="ORF">OJAV_G00212850</name>
</gene>
<protein>
    <submittedName>
        <fullName evidence="1">Uncharacterized protein</fullName>
    </submittedName>
</protein>
<reference evidence="1 2" key="2">
    <citation type="submission" date="2019-01" db="EMBL/GenBank/DDBJ databases">
        <title>A chromosome length genome reference of the Java medaka (oryzias javanicus).</title>
        <authorList>
            <person name="Herpin A."/>
            <person name="Takehana Y."/>
            <person name="Naruse K."/>
            <person name="Ansai S."/>
            <person name="Kawaguchi M."/>
        </authorList>
    </citation>
    <scope>NUCLEOTIDE SEQUENCE [LARGE SCALE GENOMIC DNA]</scope>
    <source>
        <strain evidence="1">RS831</strain>
        <tissue evidence="1">Whole body</tissue>
    </source>
</reference>